<dbReference type="Pfam" id="PF01390">
    <property type="entry name" value="SEA"/>
    <property type="match status" value="1"/>
</dbReference>
<organism evidence="3 4">
    <name type="scientific">Crotalus adamanteus</name>
    <name type="common">Eastern diamondback rattlesnake</name>
    <dbReference type="NCBI Taxonomy" id="8729"/>
    <lineage>
        <taxon>Eukaryota</taxon>
        <taxon>Metazoa</taxon>
        <taxon>Chordata</taxon>
        <taxon>Craniata</taxon>
        <taxon>Vertebrata</taxon>
        <taxon>Euteleostomi</taxon>
        <taxon>Lepidosauria</taxon>
        <taxon>Squamata</taxon>
        <taxon>Bifurcata</taxon>
        <taxon>Unidentata</taxon>
        <taxon>Episquamata</taxon>
        <taxon>Toxicofera</taxon>
        <taxon>Serpentes</taxon>
        <taxon>Colubroidea</taxon>
        <taxon>Viperidae</taxon>
        <taxon>Crotalinae</taxon>
        <taxon>Crotalus</taxon>
    </lineage>
</organism>
<dbReference type="InterPro" id="IPR053311">
    <property type="entry name" value="Mucosal_Integrity_Assoc"/>
</dbReference>
<protein>
    <submittedName>
        <fullName evidence="3">Mucin-3B-like</fullName>
    </submittedName>
</protein>
<dbReference type="PANTHER" id="PTHR37999:SF2">
    <property type="entry name" value="MUCIN-17"/>
    <property type="match status" value="1"/>
</dbReference>
<dbReference type="Proteomes" id="UP001474421">
    <property type="component" value="Unassembled WGS sequence"/>
</dbReference>
<keyword evidence="1" id="KW-0812">Transmembrane</keyword>
<sequence length="337" mass="37728">MTIKNTTTIISTTYTTKRTSSPFTTKITIAKSSIRTTTSELCYNGGTYDGIKCLCSEDLFYGSKCEFGMDEIPVNELSVTITVEAQVRITNREYKKSLEDLNSKYSQEIQAQFKKQMKDIYGAVPGYRGVEILRMRNGSIIVEHKVISQIEMKNNEETIQQNLEAVTEEVNHSLAGIHTDGECIEPSGTELCFVPLPNSTLIPSFSLKAVTGRSFHRRPKGAISVLGRSCHSPKDDEDLLTGTQDSMNCYSGICRLSEIGPHCICNNLDMFWYLDSDCQLSIQKSVLGLSLALALFFVIIIILVIFLIRAKQKKSRNSWSDDADYDKIGQRNPILPE</sequence>
<evidence type="ECO:0000259" key="2">
    <source>
        <dbReference type="PROSITE" id="PS50024"/>
    </source>
</evidence>
<dbReference type="SUPFAM" id="SSF82671">
    <property type="entry name" value="SEA domain"/>
    <property type="match status" value="1"/>
</dbReference>
<dbReference type="PANTHER" id="PTHR37999">
    <property type="entry name" value="MUCIN-17"/>
    <property type="match status" value="1"/>
</dbReference>
<gene>
    <name evidence="3" type="ORF">NXF25_020098</name>
</gene>
<name>A0AAW1B3V9_CROAD</name>
<keyword evidence="1" id="KW-0472">Membrane</keyword>
<evidence type="ECO:0000313" key="3">
    <source>
        <dbReference type="EMBL" id="KAK9396737.1"/>
    </source>
</evidence>
<comment type="caution">
    <text evidence="3">The sequence shown here is derived from an EMBL/GenBank/DDBJ whole genome shotgun (WGS) entry which is preliminary data.</text>
</comment>
<reference evidence="3 4" key="1">
    <citation type="journal article" date="2024" name="Proc. Natl. Acad. Sci. U.S.A.">
        <title>The genetic regulatory architecture and epigenomic basis for age-related changes in rattlesnake venom.</title>
        <authorList>
            <person name="Hogan M.P."/>
            <person name="Holding M.L."/>
            <person name="Nystrom G.S."/>
            <person name="Colston T.J."/>
            <person name="Bartlett D.A."/>
            <person name="Mason A.J."/>
            <person name="Ellsworth S.A."/>
            <person name="Rautsaw R.M."/>
            <person name="Lawrence K.C."/>
            <person name="Strickland J.L."/>
            <person name="He B."/>
            <person name="Fraser P."/>
            <person name="Margres M.J."/>
            <person name="Gilbert D.M."/>
            <person name="Gibbs H.L."/>
            <person name="Parkinson C.L."/>
            <person name="Rokyta D.R."/>
        </authorList>
    </citation>
    <scope>NUCLEOTIDE SEQUENCE [LARGE SCALE GENOMIC DNA]</scope>
    <source>
        <strain evidence="3">DRR0105</strain>
    </source>
</reference>
<dbReference type="Gene3D" id="3.30.70.960">
    <property type="entry name" value="SEA domain"/>
    <property type="match status" value="1"/>
</dbReference>
<dbReference type="SMART" id="SM00200">
    <property type="entry name" value="SEA"/>
    <property type="match status" value="1"/>
</dbReference>
<keyword evidence="1" id="KW-1133">Transmembrane helix</keyword>
<proteinExistence type="predicted"/>
<feature type="domain" description="SEA" evidence="2">
    <location>
        <begin position="79"/>
        <end position="191"/>
    </location>
</feature>
<evidence type="ECO:0000313" key="4">
    <source>
        <dbReference type="Proteomes" id="UP001474421"/>
    </source>
</evidence>
<dbReference type="AlphaFoldDB" id="A0AAW1B3V9"/>
<evidence type="ECO:0000256" key="1">
    <source>
        <dbReference type="SAM" id="Phobius"/>
    </source>
</evidence>
<dbReference type="InterPro" id="IPR036364">
    <property type="entry name" value="SEA_dom_sf"/>
</dbReference>
<dbReference type="PROSITE" id="PS50024">
    <property type="entry name" value="SEA"/>
    <property type="match status" value="1"/>
</dbReference>
<dbReference type="InterPro" id="IPR000082">
    <property type="entry name" value="SEA_dom"/>
</dbReference>
<dbReference type="EMBL" id="JAOTOJ010000008">
    <property type="protein sequence ID" value="KAK9396737.1"/>
    <property type="molecule type" value="Genomic_DNA"/>
</dbReference>
<feature type="transmembrane region" description="Helical" evidence="1">
    <location>
        <begin position="286"/>
        <end position="308"/>
    </location>
</feature>
<accession>A0AAW1B3V9</accession>
<keyword evidence="4" id="KW-1185">Reference proteome</keyword>